<reference evidence="1" key="1">
    <citation type="submission" date="2021-06" db="EMBL/GenBank/DDBJ databases">
        <authorList>
            <person name="Kallberg Y."/>
            <person name="Tangrot J."/>
            <person name="Rosling A."/>
        </authorList>
    </citation>
    <scope>NUCLEOTIDE SEQUENCE</scope>
    <source>
        <strain evidence="1">28 12/20/2015</strain>
    </source>
</reference>
<keyword evidence="2" id="KW-1185">Reference proteome</keyword>
<dbReference type="Proteomes" id="UP000789366">
    <property type="component" value="Unassembled WGS sequence"/>
</dbReference>
<protein>
    <submittedName>
        <fullName evidence="1">7107_t:CDS:1</fullName>
    </submittedName>
</protein>
<accession>A0ACA9PS29</accession>
<sequence>MVKAQEWLDQNYPKENRNEFVLLICEDTKKLDNELFLDHFYKLVELDLSHHNITKLDVAKIKKKLEPFGGNIKKYKKEKLRKVFRKKLAENNTLEEIQDQSVEIKNLLIVGRTGNGKSALANVLSGTNGFKESDKSVSETRYFQDEMFTHNSTIYRVVDTIGMGDTRLSKNQVLLRIAEAVYTMKEGINQILFVVGRRFTKEEIEAFELLKKVIFESNIIKHTTIIRTNFTNFRNPDKCKIDRQELVAENKFIVDIINSCNGIIHIDNPPIEVDCERRLLLNKEDREISRNKLLTHLENFQGNYKPYLKTWDQLYLKVRNYMKIKHDLEEVLRYSNFSSEEVNRLKEKIEKLEEKVVGETELQCDIEIPLLAK</sequence>
<dbReference type="EMBL" id="CAJVPW010026978">
    <property type="protein sequence ID" value="CAG8714141.1"/>
    <property type="molecule type" value="Genomic_DNA"/>
</dbReference>
<evidence type="ECO:0000313" key="1">
    <source>
        <dbReference type="EMBL" id="CAG8714141.1"/>
    </source>
</evidence>
<gene>
    <name evidence="1" type="ORF">SPELUC_LOCUS12001</name>
</gene>
<organism evidence="1 2">
    <name type="scientific">Cetraspora pellucida</name>
    <dbReference type="NCBI Taxonomy" id="1433469"/>
    <lineage>
        <taxon>Eukaryota</taxon>
        <taxon>Fungi</taxon>
        <taxon>Fungi incertae sedis</taxon>
        <taxon>Mucoromycota</taxon>
        <taxon>Glomeromycotina</taxon>
        <taxon>Glomeromycetes</taxon>
        <taxon>Diversisporales</taxon>
        <taxon>Gigasporaceae</taxon>
        <taxon>Cetraspora</taxon>
    </lineage>
</organism>
<evidence type="ECO:0000313" key="2">
    <source>
        <dbReference type="Proteomes" id="UP000789366"/>
    </source>
</evidence>
<proteinExistence type="predicted"/>
<name>A0ACA9PS29_9GLOM</name>
<comment type="caution">
    <text evidence="1">The sequence shown here is derived from an EMBL/GenBank/DDBJ whole genome shotgun (WGS) entry which is preliminary data.</text>
</comment>
<feature type="non-terminal residue" evidence="1">
    <location>
        <position position="373"/>
    </location>
</feature>